<dbReference type="SMART" id="SM00100">
    <property type="entry name" value="cNMP"/>
    <property type="match status" value="1"/>
</dbReference>
<dbReference type="InterPro" id="IPR017896">
    <property type="entry name" value="4Fe4S_Fe-S-bd"/>
</dbReference>
<proteinExistence type="predicted"/>
<accession>A0A0L6W181</accession>
<feature type="transmembrane region" description="Helical" evidence="9">
    <location>
        <begin position="721"/>
        <end position="741"/>
    </location>
</feature>
<dbReference type="Pfam" id="PF25601">
    <property type="entry name" value="AAA_lid_14"/>
    <property type="match status" value="1"/>
</dbReference>
<dbReference type="PROSITE" id="PS00198">
    <property type="entry name" value="4FE4S_FER_1"/>
    <property type="match status" value="1"/>
</dbReference>
<feature type="transmembrane region" description="Helical" evidence="9">
    <location>
        <begin position="772"/>
        <end position="794"/>
    </location>
</feature>
<organism evidence="13 14">
    <name type="scientific">Thermincola ferriacetica</name>
    <dbReference type="NCBI Taxonomy" id="281456"/>
    <lineage>
        <taxon>Bacteria</taxon>
        <taxon>Bacillati</taxon>
        <taxon>Bacillota</taxon>
        <taxon>Clostridia</taxon>
        <taxon>Eubacteriales</taxon>
        <taxon>Thermincolaceae</taxon>
        <taxon>Thermincola</taxon>
    </lineage>
</organism>
<dbReference type="Gene3D" id="1.10.8.60">
    <property type="match status" value="1"/>
</dbReference>
<dbReference type="EMBL" id="LGTE01000015">
    <property type="protein sequence ID" value="KNZ69231.1"/>
    <property type="molecule type" value="Genomic_DNA"/>
</dbReference>
<evidence type="ECO:0000259" key="11">
    <source>
        <dbReference type="PROSITE" id="PS50045"/>
    </source>
</evidence>
<dbReference type="GO" id="GO:0005524">
    <property type="term" value="F:ATP binding"/>
    <property type="evidence" value="ECO:0007669"/>
    <property type="project" value="InterPro"/>
</dbReference>
<feature type="transmembrane region" description="Helical" evidence="9">
    <location>
        <begin position="534"/>
        <end position="554"/>
    </location>
</feature>
<dbReference type="RefSeq" id="WP_052218344.1">
    <property type="nucleotide sequence ID" value="NZ_LGTE01000015.1"/>
</dbReference>
<feature type="transmembrane region" description="Helical" evidence="9">
    <location>
        <begin position="430"/>
        <end position="446"/>
    </location>
</feature>
<evidence type="ECO:0000256" key="9">
    <source>
        <dbReference type="SAM" id="Phobius"/>
    </source>
</evidence>
<dbReference type="Proteomes" id="UP000037175">
    <property type="component" value="Unassembled WGS sequence"/>
</dbReference>
<evidence type="ECO:0000256" key="4">
    <source>
        <dbReference type="ARBA" id="ARBA00022741"/>
    </source>
</evidence>
<dbReference type="InterPro" id="IPR052378">
    <property type="entry name" value="NosR_regulator"/>
</dbReference>
<dbReference type="InterPro" id="IPR027417">
    <property type="entry name" value="P-loop_NTPase"/>
</dbReference>
<evidence type="ECO:0000313" key="13">
    <source>
        <dbReference type="EMBL" id="KNZ69231.1"/>
    </source>
</evidence>
<name>A0A0L6W181_9FIRM</name>
<keyword evidence="7" id="KW-0411">Iron-sulfur</keyword>
<dbReference type="InterPro" id="IPR058031">
    <property type="entry name" value="AAA_lid_NorR"/>
</dbReference>
<dbReference type="InterPro" id="IPR014710">
    <property type="entry name" value="RmlC-like_jellyroll"/>
</dbReference>
<keyword evidence="14" id="KW-1185">Reference proteome</keyword>
<evidence type="ECO:0000256" key="1">
    <source>
        <dbReference type="ARBA" id="ARBA00004236"/>
    </source>
</evidence>
<evidence type="ECO:0000256" key="7">
    <source>
        <dbReference type="ARBA" id="ARBA00023014"/>
    </source>
</evidence>
<keyword evidence="8 9" id="KW-0472">Membrane</keyword>
<evidence type="ECO:0000313" key="14">
    <source>
        <dbReference type="Proteomes" id="UP000037175"/>
    </source>
</evidence>
<dbReference type="Pfam" id="PF00027">
    <property type="entry name" value="cNMP_binding"/>
    <property type="match status" value="1"/>
</dbReference>
<dbReference type="PANTHER" id="PTHR30224:SF4">
    <property type="entry name" value="ELECTRON TRANSPORT PROTEIN YCCM-RELATED"/>
    <property type="match status" value="1"/>
</dbReference>
<dbReference type="PROSITE" id="PS51379">
    <property type="entry name" value="4FE4S_FER_2"/>
    <property type="match status" value="1"/>
</dbReference>
<dbReference type="Gene3D" id="2.60.120.10">
    <property type="entry name" value="Jelly Rolls"/>
    <property type="match status" value="1"/>
</dbReference>
<keyword evidence="3" id="KW-0479">Metal-binding</keyword>
<evidence type="ECO:0000259" key="12">
    <source>
        <dbReference type="PROSITE" id="PS51379"/>
    </source>
</evidence>
<comment type="subcellular location">
    <subcellularLocation>
        <location evidence="1">Cell membrane</location>
    </subcellularLocation>
</comment>
<dbReference type="PANTHER" id="PTHR30224">
    <property type="entry name" value="ELECTRON TRANSPORT PROTEIN"/>
    <property type="match status" value="1"/>
</dbReference>
<dbReference type="CDD" id="cd00038">
    <property type="entry name" value="CAP_ED"/>
    <property type="match status" value="1"/>
</dbReference>
<evidence type="ECO:0000256" key="3">
    <source>
        <dbReference type="ARBA" id="ARBA00022723"/>
    </source>
</evidence>
<dbReference type="Gene3D" id="3.40.50.300">
    <property type="entry name" value="P-loop containing nucleotide triphosphate hydrolases"/>
    <property type="match status" value="1"/>
</dbReference>
<dbReference type="InterPro" id="IPR018490">
    <property type="entry name" value="cNMP-bd_dom_sf"/>
</dbReference>
<feature type="domain" description="Cyclic nucleotide-binding" evidence="10">
    <location>
        <begin position="14"/>
        <end position="133"/>
    </location>
</feature>
<sequence>MTAGKVYFLSKVELFAHLSPQDLAELARDFEWAKFDKYSDIVPQGEKNFKFYVLAEGKAEVLINNQQDPLKVNSFGPGDIFGEISLFTGNPPPVTIRCTENCKVLVMNRDNFARMLTRWPKLYEKFLEKLSHHLMQANMSMWETRYKELLRAGLLANQLQYKFYGLWGSRKTTREVESKLAEFSRNGGNLLVLGERGTGRQMFAWYLHKQQFGESAPFIVIDGVHFDRYWGEILYHKAKEGNQCPKITIDSLLDIVKGGTLFIRDINMISARNQVQLARAIRRTETACRIIGSINVGSDQIPTDLATPLTKCFDLRYEITPLRERKRDIPVIAQGILNKLAQQNNRKTPVLDPQANKLLLSHDFRQGNVTELIQVIERAFLLADDEIIGLEHLFFGQTPKKLDESIDLLTWAWVKKLIINKKFPVQIQKVSFLFFSFITFCLIWGPKTKLTGILSSIIWGLWWPALAIFSPLFGRIWCCICPFSGLFELVQKYVHFNRTIPNFLKKYDYALVTFLFLLIVWVETVANIRSSPVYTGLLFICIMALAGIIGIIFVRHTWCRHLCPLGGFVGMASIGAMLEVRADPNICLSKCSTYECYRGKDNSPGCPVLRYAPFIDNNLDCKLCLRCIHNCPNGSAKLNLRFPGKEVWHLTRINQGYVIFIGTALAILVPMLYFQQLQKFLPFSTWQVAFTLSYWLTALISAVAIRLIARPFRNKTASRRIKLVFALVPMVLAGHIIYQLSYLPGITAVNLGVILEPPGSYGHMFTVPALTLLRFISAAIGITLTGFTITMVLVRTSKET</sequence>
<keyword evidence="6" id="KW-0408">Iron</keyword>
<feature type="transmembrane region" description="Helical" evidence="9">
    <location>
        <begin position="657"/>
        <end position="674"/>
    </location>
</feature>
<evidence type="ECO:0000256" key="2">
    <source>
        <dbReference type="ARBA" id="ARBA00022475"/>
    </source>
</evidence>
<dbReference type="PROSITE" id="PS50045">
    <property type="entry name" value="SIGMA54_INTERACT_4"/>
    <property type="match status" value="1"/>
</dbReference>
<feature type="domain" description="Sigma-54 factor interaction" evidence="11">
    <location>
        <begin position="166"/>
        <end position="381"/>
    </location>
</feature>
<dbReference type="InterPro" id="IPR017900">
    <property type="entry name" value="4Fe4S_Fe_S_CS"/>
</dbReference>
<keyword evidence="9" id="KW-1133">Transmembrane helix</keyword>
<evidence type="ECO:0000256" key="5">
    <source>
        <dbReference type="ARBA" id="ARBA00022840"/>
    </source>
</evidence>
<feature type="transmembrane region" description="Helical" evidence="9">
    <location>
        <begin position="466"/>
        <end position="487"/>
    </location>
</feature>
<keyword evidence="2" id="KW-1003">Cell membrane</keyword>
<gene>
    <name evidence="13" type="ORF">Tfer_2177</name>
</gene>
<dbReference type="InterPro" id="IPR002078">
    <property type="entry name" value="Sigma_54_int"/>
</dbReference>
<keyword evidence="9" id="KW-0812">Transmembrane</keyword>
<feature type="transmembrane region" description="Helical" evidence="9">
    <location>
        <begin position="507"/>
        <end position="528"/>
    </location>
</feature>
<feature type="domain" description="4Fe-4S ferredoxin-type" evidence="12">
    <location>
        <begin position="611"/>
        <end position="641"/>
    </location>
</feature>
<dbReference type="GO" id="GO:0046872">
    <property type="term" value="F:metal ion binding"/>
    <property type="evidence" value="ECO:0007669"/>
    <property type="project" value="UniProtKB-KW"/>
</dbReference>
<dbReference type="PROSITE" id="PS50042">
    <property type="entry name" value="CNMP_BINDING_3"/>
    <property type="match status" value="1"/>
</dbReference>
<dbReference type="Pfam" id="PF12801">
    <property type="entry name" value="Fer4_5"/>
    <property type="match status" value="2"/>
</dbReference>
<comment type="caution">
    <text evidence="13">The sequence shown here is derived from an EMBL/GenBank/DDBJ whole genome shotgun (WGS) entry which is preliminary data.</text>
</comment>
<evidence type="ECO:0000256" key="8">
    <source>
        <dbReference type="ARBA" id="ARBA00023136"/>
    </source>
</evidence>
<dbReference type="InterPro" id="IPR000595">
    <property type="entry name" value="cNMP-bd_dom"/>
</dbReference>
<dbReference type="GO" id="GO:0006355">
    <property type="term" value="P:regulation of DNA-templated transcription"/>
    <property type="evidence" value="ECO:0007669"/>
    <property type="project" value="InterPro"/>
</dbReference>
<feature type="transmembrane region" description="Helical" evidence="9">
    <location>
        <begin position="686"/>
        <end position="709"/>
    </location>
</feature>
<dbReference type="SUPFAM" id="SSF52540">
    <property type="entry name" value="P-loop containing nucleoside triphosphate hydrolases"/>
    <property type="match status" value="1"/>
</dbReference>
<protein>
    <submittedName>
        <fullName evidence="13">GAF modulated Fis family sigma-54 specific transcriptional regulator</fullName>
    </submittedName>
</protein>
<keyword evidence="5" id="KW-0067">ATP-binding</keyword>
<evidence type="ECO:0000259" key="10">
    <source>
        <dbReference type="PROSITE" id="PS50042"/>
    </source>
</evidence>
<dbReference type="GO" id="GO:0051536">
    <property type="term" value="F:iron-sulfur cluster binding"/>
    <property type="evidence" value="ECO:0007669"/>
    <property type="project" value="UniProtKB-KW"/>
</dbReference>
<dbReference type="GO" id="GO:0005886">
    <property type="term" value="C:plasma membrane"/>
    <property type="evidence" value="ECO:0007669"/>
    <property type="project" value="UniProtKB-SubCell"/>
</dbReference>
<keyword evidence="4" id="KW-0547">Nucleotide-binding</keyword>
<dbReference type="SUPFAM" id="SSF51206">
    <property type="entry name" value="cAMP-binding domain-like"/>
    <property type="match status" value="1"/>
</dbReference>
<dbReference type="Pfam" id="PF14532">
    <property type="entry name" value="Sigma54_activ_2"/>
    <property type="match status" value="1"/>
</dbReference>
<reference evidence="14" key="1">
    <citation type="submission" date="2015-07" db="EMBL/GenBank/DDBJ databases">
        <title>Complete Genome of Thermincola ferriacetica strain Z-0001T.</title>
        <authorList>
            <person name="Lusk B."/>
            <person name="Badalamenti J.P."/>
            <person name="Parameswaran P."/>
            <person name="Bond D.R."/>
            <person name="Torres C.I."/>
        </authorList>
    </citation>
    <scope>NUCLEOTIDE SEQUENCE [LARGE SCALE GENOMIC DNA]</scope>
    <source>
        <strain evidence="14">Z-0001</strain>
    </source>
</reference>
<evidence type="ECO:0000256" key="6">
    <source>
        <dbReference type="ARBA" id="ARBA00023004"/>
    </source>
</evidence>
<dbReference type="AlphaFoldDB" id="A0A0L6W181"/>